<dbReference type="NCBIfam" id="TIGR00184">
    <property type="entry name" value="purA"/>
    <property type="match status" value="1"/>
</dbReference>
<dbReference type="GO" id="GO:0004019">
    <property type="term" value="F:adenylosuccinate synthase activity"/>
    <property type="evidence" value="ECO:0007669"/>
    <property type="project" value="UniProtKB-UniRule"/>
</dbReference>
<dbReference type="PROSITE" id="PS01266">
    <property type="entry name" value="ADENYLOSUCCIN_SYN_1"/>
    <property type="match status" value="1"/>
</dbReference>
<keyword evidence="7 8" id="KW-0342">GTP-binding</keyword>
<evidence type="ECO:0000256" key="6">
    <source>
        <dbReference type="ARBA" id="ARBA00022842"/>
    </source>
</evidence>
<feature type="binding site" evidence="8">
    <location>
        <position position="140"/>
    </location>
    <ligand>
        <name>IMP</name>
        <dbReference type="ChEBI" id="CHEBI:58053"/>
        <note>ligand shared between dimeric partners</note>
    </ligand>
</feature>
<accession>A0A7V3ZWJ9</accession>
<protein>
    <recommendedName>
        <fullName evidence="8 9">Adenylosuccinate synthetase</fullName>
        <shortName evidence="8">AMPSase</shortName>
        <shortName evidence="8">AdSS</shortName>
        <ecNumber evidence="8 9">6.3.4.4</ecNumber>
    </recommendedName>
    <alternativeName>
        <fullName evidence="8">IMP--aspartate ligase</fullName>
    </alternativeName>
</protein>
<keyword evidence="2 8" id="KW-0436">Ligase</keyword>
<sequence length="422" mass="47550">MADVVIGLQWGDEAKGRFVDYIAKEYDLICRFQGGANAGHTIVVDNKKLILHLLPSGIIRQEKKNLITAGVLIDPDIFKQEVLEISNLTGPLEGRLFVDERATIVLPFHKEEDALEEESKGGVGSTKRGIAYAYRDLYQRIAIRVGDLFHEKSLARKVKDITDFNNQIIAARFGHPPFDYKKILEDLKEFAKFIKPFTVDGFEFIHKMEKEGKRILFEGAQGSLLDIIYGTYPYVTSSHTISSGALVFSGLPPQKIEKVYGVFKAYTTRVGKGPFPTEIKDVEGELIREKGQEFGATTGRPRRCGWLDLVILKYSALMNGVTNLVITKLDVLSGLNPVKVATKYKKEDKQIDLPPPISEDLEAVEPIYEEFAGFELSLKEEKYEELPDNAKKYIEFIEDKLGAPINYVSIGPEREKLIRKIS</sequence>
<dbReference type="Gene3D" id="3.40.440.10">
    <property type="entry name" value="Adenylosuccinate Synthetase, subunit A, domain 1"/>
    <property type="match status" value="1"/>
</dbReference>
<feature type="binding site" description="in other chain" evidence="8">
    <location>
        <begin position="12"/>
        <end position="15"/>
    </location>
    <ligand>
        <name>IMP</name>
        <dbReference type="ChEBI" id="CHEBI:58053"/>
        <note>ligand shared between dimeric partners</note>
    </ligand>
</feature>
<dbReference type="Gene3D" id="3.90.170.10">
    <property type="entry name" value="Adenylosuccinate Synthetase, subunit A, domain 3"/>
    <property type="match status" value="1"/>
</dbReference>
<dbReference type="PANTHER" id="PTHR11846:SF0">
    <property type="entry name" value="ADENYLOSUCCINATE SYNTHETASE"/>
    <property type="match status" value="1"/>
</dbReference>
<evidence type="ECO:0000256" key="3">
    <source>
        <dbReference type="ARBA" id="ARBA00022723"/>
    </source>
</evidence>
<dbReference type="GO" id="GO:0005525">
    <property type="term" value="F:GTP binding"/>
    <property type="evidence" value="ECO:0007669"/>
    <property type="project" value="UniProtKB-UniRule"/>
</dbReference>
<dbReference type="UniPathway" id="UPA00075">
    <property type="reaction ID" value="UER00335"/>
</dbReference>
<reference evidence="10" key="1">
    <citation type="journal article" date="2020" name="mSystems">
        <title>Genome- and Community-Level Interaction Insights into Carbon Utilization and Element Cycling Functions of Hydrothermarchaeota in Hydrothermal Sediment.</title>
        <authorList>
            <person name="Zhou Z."/>
            <person name="Liu Y."/>
            <person name="Xu W."/>
            <person name="Pan J."/>
            <person name="Luo Z.H."/>
            <person name="Li M."/>
        </authorList>
    </citation>
    <scope>NUCLEOTIDE SEQUENCE [LARGE SCALE GENOMIC DNA]</scope>
    <source>
        <strain evidence="10">SpSt-69</strain>
    </source>
</reference>
<comment type="cofactor">
    <cofactor evidence="8">
        <name>Mg(2+)</name>
        <dbReference type="ChEBI" id="CHEBI:18420"/>
    </cofactor>
    <text evidence="8">Binds 1 Mg(2+) ion per subunit.</text>
</comment>
<evidence type="ECO:0000256" key="7">
    <source>
        <dbReference type="ARBA" id="ARBA00023134"/>
    </source>
</evidence>
<dbReference type="InterPro" id="IPR001114">
    <property type="entry name" value="Adenylosuccinate_synthetase"/>
</dbReference>
<evidence type="ECO:0000256" key="1">
    <source>
        <dbReference type="ARBA" id="ARBA00011738"/>
    </source>
</evidence>
<dbReference type="CDD" id="cd03108">
    <property type="entry name" value="AdSS"/>
    <property type="match status" value="1"/>
</dbReference>
<keyword evidence="3 8" id="KW-0479">Metal-binding</keyword>
<dbReference type="GO" id="GO:0046040">
    <property type="term" value="P:IMP metabolic process"/>
    <property type="evidence" value="ECO:0007669"/>
    <property type="project" value="TreeGrafter"/>
</dbReference>
<feature type="binding site" description="in other chain" evidence="8">
    <location>
        <position position="221"/>
    </location>
    <ligand>
        <name>IMP</name>
        <dbReference type="ChEBI" id="CHEBI:58053"/>
        <note>ligand shared between dimeric partners</note>
    </ligand>
</feature>
<feature type="binding site" evidence="8">
    <location>
        <position position="39"/>
    </location>
    <ligand>
        <name>Mg(2+)</name>
        <dbReference type="ChEBI" id="CHEBI:18420"/>
    </ligand>
</feature>
<dbReference type="SMART" id="SM00788">
    <property type="entry name" value="Adenylsucc_synt"/>
    <property type="match status" value="1"/>
</dbReference>
<dbReference type="InterPro" id="IPR018220">
    <property type="entry name" value="Adenylosuccin_syn_GTP-bd"/>
</dbReference>
<evidence type="ECO:0000256" key="9">
    <source>
        <dbReference type="RuleBase" id="RU000520"/>
    </source>
</evidence>
<feature type="binding site" description="in other chain" evidence="8">
    <location>
        <position position="126"/>
    </location>
    <ligand>
        <name>IMP</name>
        <dbReference type="ChEBI" id="CHEBI:58053"/>
        <note>ligand shared between dimeric partners</note>
    </ligand>
</feature>
<feature type="binding site" evidence="8">
    <location>
        <begin position="11"/>
        <end position="17"/>
    </location>
    <ligand>
        <name>GTP</name>
        <dbReference type="ChEBI" id="CHEBI:37565"/>
    </ligand>
</feature>
<dbReference type="FunFam" id="3.90.170.10:FF:000001">
    <property type="entry name" value="Adenylosuccinate synthetase"/>
    <property type="match status" value="1"/>
</dbReference>
<feature type="binding site" evidence="8">
    <location>
        <begin position="409"/>
        <end position="411"/>
    </location>
    <ligand>
        <name>GTP</name>
        <dbReference type="ChEBI" id="CHEBI:37565"/>
    </ligand>
</feature>
<feature type="binding site" description="in other chain" evidence="8">
    <location>
        <begin position="37"/>
        <end position="40"/>
    </location>
    <ligand>
        <name>IMP</name>
        <dbReference type="ChEBI" id="CHEBI:58053"/>
        <note>ligand shared between dimeric partners</note>
    </ligand>
</feature>
<organism evidence="10">
    <name type="scientific">candidate division WOR-3 bacterium</name>
    <dbReference type="NCBI Taxonomy" id="2052148"/>
    <lineage>
        <taxon>Bacteria</taxon>
        <taxon>Bacteria division WOR-3</taxon>
    </lineage>
</organism>
<dbReference type="Pfam" id="PF00709">
    <property type="entry name" value="Adenylsucc_synt"/>
    <property type="match status" value="1"/>
</dbReference>
<dbReference type="InterPro" id="IPR027417">
    <property type="entry name" value="P-loop_NTPase"/>
</dbReference>
<comment type="caution">
    <text evidence="10">The sequence shown here is derived from an EMBL/GenBank/DDBJ whole genome shotgun (WGS) entry which is preliminary data.</text>
</comment>
<dbReference type="InterPro" id="IPR042111">
    <property type="entry name" value="Adenylosuccinate_synth_dom3"/>
</dbReference>
<comment type="subunit">
    <text evidence="1 8">Homodimer.</text>
</comment>
<evidence type="ECO:0000256" key="2">
    <source>
        <dbReference type="ARBA" id="ARBA00022598"/>
    </source>
</evidence>
<dbReference type="EMBL" id="DTDJ01000014">
    <property type="protein sequence ID" value="HGL17010.1"/>
    <property type="molecule type" value="Genomic_DNA"/>
</dbReference>
<proteinExistence type="inferred from homology"/>
<feature type="active site" description="Proton acceptor" evidence="8">
    <location>
        <position position="12"/>
    </location>
</feature>
<dbReference type="PANTHER" id="PTHR11846">
    <property type="entry name" value="ADENYLOSUCCINATE SYNTHETASE"/>
    <property type="match status" value="1"/>
</dbReference>
<dbReference type="EC" id="6.3.4.4" evidence="8 9"/>
<keyword evidence="4 8" id="KW-0547">Nucleotide-binding</keyword>
<dbReference type="FunFam" id="1.10.300.10:FF:000001">
    <property type="entry name" value="Adenylosuccinate synthetase"/>
    <property type="match status" value="1"/>
</dbReference>
<feature type="active site" description="Proton donor" evidence="8">
    <location>
        <position position="40"/>
    </location>
</feature>
<keyword evidence="8" id="KW-0963">Cytoplasm</keyword>
<dbReference type="InterPro" id="IPR042110">
    <property type="entry name" value="Adenylosuccinate_synth_dom2"/>
</dbReference>
<comment type="subcellular location">
    <subcellularLocation>
        <location evidence="8">Cytoplasm</location>
    </subcellularLocation>
</comment>
<comment type="function">
    <text evidence="8">Plays an important role in the de novo pathway of purine nucleotide biosynthesis. Catalyzes the first committed step in the biosynthesis of AMP from IMP.</text>
</comment>
<feature type="binding site" evidence="8">
    <location>
        <begin position="39"/>
        <end position="41"/>
    </location>
    <ligand>
        <name>GTP</name>
        <dbReference type="ChEBI" id="CHEBI:37565"/>
    </ligand>
</feature>
<evidence type="ECO:0000256" key="5">
    <source>
        <dbReference type="ARBA" id="ARBA00022755"/>
    </source>
</evidence>
<feature type="binding site" evidence="8">
    <location>
        <begin position="328"/>
        <end position="330"/>
    </location>
    <ligand>
        <name>GTP</name>
        <dbReference type="ChEBI" id="CHEBI:37565"/>
    </ligand>
</feature>
<comment type="pathway">
    <text evidence="8 9">Purine metabolism; AMP biosynthesis via de novo pathway; AMP from IMP: step 1/2.</text>
</comment>
<comment type="catalytic activity">
    <reaction evidence="8 9">
        <text>IMP + L-aspartate + GTP = N(6)-(1,2-dicarboxyethyl)-AMP + GDP + phosphate + 2 H(+)</text>
        <dbReference type="Rhea" id="RHEA:15753"/>
        <dbReference type="ChEBI" id="CHEBI:15378"/>
        <dbReference type="ChEBI" id="CHEBI:29991"/>
        <dbReference type="ChEBI" id="CHEBI:37565"/>
        <dbReference type="ChEBI" id="CHEBI:43474"/>
        <dbReference type="ChEBI" id="CHEBI:57567"/>
        <dbReference type="ChEBI" id="CHEBI:58053"/>
        <dbReference type="ChEBI" id="CHEBI:58189"/>
        <dbReference type="EC" id="6.3.4.4"/>
    </reaction>
</comment>
<feature type="binding site" evidence="8">
    <location>
        <position position="12"/>
    </location>
    <ligand>
        <name>Mg(2+)</name>
        <dbReference type="ChEBI" id="CHEBI:18420"/>
    </ligand>
</feature>
<dbReference type="GO" id="GO:0005737">
    <property type="term" value="C:cytoplasm"/>
    <property type="evidence" value="ECO:0007669"/>
    <property type="project" value="UniProtKB-SubCell"/>
</dbReference>
<dbReference type="Gene3D" id="1.10.300.10">
    <property type="entry name" value="Adenylosuccinate Synthetase, subunit A, domain 2"/>
    <property type="match status" value="1"/>
</dbReference>
<comment type="similarity">
    <text evidence="8 9">Belongs to the adenylosuccinate synthetase family.</text>
</comment>
<dbReference type="NCBIfam" id="NF002223">
    <property type="entry name" value="PRK01117.1"/>
    <property type="match status" value="1"/>
</dbReference>
<dbReference type="InterPro" id="IPR042109">
    <property type="entry name" value="Adenylosuccinate_synth_dom1"/>
</dbReference>
<dbReference type="AlphaFoldDB" id="A0A7V3ZWJ9"/>
<name>A0A7V3ZWJ9_UNCW3</name>
<feature type="binding site" description="in other chain" evidence="8">
    <location>
        <position position="236"/>
    </location>
    <ligand>
        <name>IMP</name>
        <dbReference type="ChEBI" id="CHEBI:58053"/>
        <note>ligand shared between dimeric partners</note>
    </ligand>
</feature>
<gene>
    <name evidence="8" type="primary">purA</name>
    <name evidence="10" type="ORF">ENU66_01530</name>
</gene>
<dbReference type="HAMAP" id="MF_00011">
    <property type="entry name" value="Adenylosucc_synth"/>
    <property type="match status" value="1"/>
</dbReference>
<feature type="binding site" description="in other chain" evidence="8">
    <location>
        <position position="300"/>
    </location>
    <ligand>
        <name>IMP</name>
        <dbReference type="ChEBI" id="CHEBI:58053"/>
        <note>ligand shared between dimeric partners</note>
    </ligand>
</feature>
<evidence type="ECO:0000256" key="4">
    <source>
        <dbReference type="ARBA" id="ARBA00022741"/>
    </source>
</evidence>
<dbReference type="GO" id="GO:0000287">
    <property type="term" value="F:magnesium ion binding"/>
    <property type="evidence" value="ECO:0007669"/>
    <property type="project" value="UniProtKB-UniRule"/>
</dbReference>
<dbReference type="GO" id="GO:0044208">
    <property type="term" value="P:'de novo' AMP biosynthetic process"/>
    <property type="evidence" value="ECO:0007669"/>
    <property type="project" value="UniProtKB-UniRule"/>
</dbReference>
<keyword evidence="6 8" id="KW-0460">Magnesium</keyword>
<feature type="binding site" evidence="8">
    <location>
        <begin position="296"/>
        <end position="302"/>
    </location>
    <ligand>
        <name>substrate</name>
    </ligand>
</feature>
<dbReference type="SUPFAM" id="SSF52540">
    <property type="entry name" value="P-loop containing nucleoside triphosphate hydrolases"/>
    <property type="match status" value="1"/>
</dbReference>
<evidence type="ECO:0000313" key="10">
    <source>
        <dbReference type="EMBL" id="HGL17010.1"/>
    </source>
</evidence>
<feature type="binding site" evidence="8">
    <location>
        <position position="302"/>
    </location>
    <ligand>
        <name>GTP</name>
        <dbReference type="ChEBI" id="CHEBI:37565"/>
    </ligand>
</feature>
<keyword evidence="5 8" id="KW-0658">Purine biosynthesis</keyword>
<evidence type="ECO:0000256" key="8">
    <source>
        <dbReference type="HAMAP-Rule" id="MF_00011"/>
    </source>
</evidence>